<dbReference type="InterPro" id="IPR000477">
    <property type="entry name" value="RT_dom"/>
</dbReference>
<reference evidence="2 3" key="1">
    <citation type="journal article" date="2019" name="Sci. Rep.">
        <title>Orb-weaving spider Araneus ventricosus genome elucidates the spidroin gene catalogue.</title>
        <authorList>
            <person name="Kono N."/>
            <person name="Nakamura H."/>
            <person name="Ohtoshi R."/>
            <person name="Moran D.A.P."/>
            <person name="Shinohara A."/>
            <person name="Yoshida Y."/>
            <person name="Fujiwara M."/>
            <person name="Mori M."/>
            <person name="Tomita M."/>
            <person name="Arakawa K."/>
        </authorList>
    </citation>
    <scope>NUCLEOTIDE SEQUENCE [LARGE SCALE GENOMIC DNA]</scope>
</reference>
<evidence type="ECO:0000313" key="3">
    <source>
        <dbReference type="Proteomes" id="UP000499080"/>
    </source>
</evidence>
<dbReference type="GO" id="GO:0071897">
    <property type="term" value="P:DNA biosynthetic process"/>
    <property type="evidence" value="ECO:0007669"/>
    <property type="project" value="UniProtKB-ARBA"/>
</dbReference>
<name>A0A4Y2RD69_ARAVE</name>
<dbReference type="AlphaFoldDB" id="A0A4Y2RD69"/>
<dbReference type="InterPro" id="IPR043502">
    <property type="entry name" value="DNA/RNA_pol_sf"/>
</dbReference>
<organism evidence="2 3">
    <name type="scientific">Araneus ventricosus</name>
    <name type="common">Orbweaver spider</name>
    <name type="synonym">Epeira ventricosa</name>
    <dbReference type="NCBI Taxonomy" id="182803"/>
    <lineage>
        <taxon>Eukaryota</taxon>
        <taxon>Metazoa</taxon>
        <taxon>Ecdysozoa</taxon>
        <taxon>Arthropoda</taxon>
        <taxon>Chelicerata</taxon>
        <taxon>Arachnida</taxon>
        <taxon>Araneae</taxon>
        <taxon>Araneomorphae</taxon>
        <taxon>Entelegynae</taxon>
        <taxon>Araneoidea</taxon>
        <taxon>Araneidae</taxon>
        <taxon>Araneus</taxon>
    </lineage>
</organism>
<dbReference type="Pfam" id="PF00078">
    <property type="entry name" value="RVT_1"/>
    <property type="match status" value="1"/>
</dbReference>
<feature type="domain" description="Reverse transcriptase" evidence="1">
    <location>
        <begin position="151"/>
        <end position="371"/>
    </location>
</feature>
<evidence type="ECO:0000259" key="1">
    <source>
        <dbReference type="PROSITE" id="PS50878"/>
    </source>
</evidence>
<dbReference type="Proteomes" id="UP000499080">
    <property type="component" value="Unassembled WGS sequence"/>
</dbReference>
<dbReference type="PANTHER" id="PTHR19446">
    <property type="entry name" value="REVERSE TRANSCRIPTASES"/>
    <property type="match status" value="1"/>
</dbReference>
<proteinExistence type="predicted"/>
<dbReference type="PROSITE" id="PS50878">
    <property type="entry name" value="RT_POL"/>
    <property type="match status" value="1"/>
</dbReference>
<evidence type="ECO:0000313" key="2">
    <source>
        <dbReference type="EMBL" id="GBN73718.1"/>
    </source>
</evidence>
<accession>A0A4Y2RD69</accession>
<dbReference type="SUPFAM" id="SSF56672">
    <property type="entry name" value="DNA/RNA polymerases"/>
    <property type="match status" value="1"/>
</dbReference>
<comment type="caution">
    <text evidence="2">The sequence shown here is derived from an EMBL/GenBank/DDBJ whole genome shotgun (WGS) entry which is preliminary data.</text>
</comment>
<keyword evidence="3" id="KW-1185">Reference proteome</keyword>
<protein>
    <submittedName>
        <fullName evidence="2">Retrovirus-related Pol polyprotein from type-1 retrotransposable element R1</fullName>
    </submittedName>
</protein>
<sequence>MANFWQSCFASEDGDSAWLICSSFATTTTLQICHDKIISSKNQTCCKHIPTKTTLAELAEELSRTNDIVISHMRRTANVRTKIPKPSYDSRNECRTLPLTPDDPPFSASEIDAAIKNLHSQKAPGPDGLYGDIIKEAYAINPILFRDLYNKCLRMGHFPRRWKSAQVVLFNKQNKTDDDPSAYRPICLLDALGKVLDKLVTQWLFHHLLSNNLLNINQFGFTPGKSATDAILEIKNWIAEARAEGQHSIVISLDVQSAFSRVRWPKVLHTLKDLECPANIFKLVSSFLDDRQAFINYDGCSLRKNYSVGCPQGSNSGPLYWLLIANEVLNIQFEEDVRLLAYADDFCLFIKATCKHIIQEHATIALEQLDL</sequence>
<dbReference type="OrthoDB" id="6437707at2759"/>
<dbReference type="EMBL" id="BGPR01016650">
    <property type="protein sequence ID" value="GBN73718.1"/>
    <property type="molecule type" value="Genomic_DNA"/>
</dbReference>
<gene>
    <name evidence="2" type="primary">PO11_136</name>
    <name evidence="2" type="ORF">AVEN_170817_1</name>
</gene>